<keyword evidence="2" id="KW-0812">Transmembrane</keyword>
<evidence type="ECO:0000256" key="2">
    <source>
        <dbReference type="SAM" id="Phobius"/>
    </source>
</evidence>
<evidence type="ECO:0000256" key="1">
    <source>
        <dbReference type="SAM" id="MobiDB-lite"/>
    </source>
</evidence>
<keyword evidence="2" id="KW-1133">Transmembrane helix</keyword>
<dbReference type="PANTHER" id="PTHR32309">
    <property type="entry name" value="TYROSINE-PROTEIN KINASE"/>
    <property type="match status" value="1"/>
</dbReference>
<organism evidence="3">
    <name type="scientific">metagenome</name>
    <dbReference type="NCBI Taxonomy" id="256318"/>
    <lineage>
        <taxon>unclassified sequences</taxon>
        <taxon>metagenomes</taxon>
    </lineage>
</organism>
<name>A0A2P2BZE0_9ZZZZ</name>
<keyword evidence="2" id="KW-0472">Membrane</keyword>
<gene>
    <name evidence="3" type="ORF">NOCA2230035</name>
</gene>
<dbReference type="PANTHER" id="PTHR32309:SF31">
    <property type="entry name" value="CAPSULAR EXOPOLYSACCHARIDE FAMILY"/>
    <property type="match status" value="1"/>
</dbReference>
<feature type="transmembrane region" description="Helical" evidence="2">
    <location>
        <begin position="26"/>
        <end position="44"/>
    </location>
</feature>
<dbReference type="EMBL" id="CZKA01000016">
    <property type="protein sequence ID" value="CUR55115.1"/>
    <property type="molecule type" value="Genomic_DNA"/>
</dbReference>
<feature type="region of interest" description="Disordered" evidence="1">
    <location>
        <begin position="492"/>
        <end position="535"/>
    </location>
</feature>
<feature type="compositionally biased region" description="Basic residues" evidence="1">
    <location>
        <begin position="526"/>
        <end position="535"/>
    </location>
</feature>
<feature type="transmembrane region" description="Helical" evidence="2">
    <location>
        <begin position="243"/>
        <end position="263"/>
    </location>
</feature>
<evidence type="ECO:0000313" key="3">
    <source>
        <dbReference type="EMBL" id="CUR55115.1"/>
    </source>
</evidence>
<sequence length="535" mass="56432">MTTPVADAPSLEFGHYLSVVRRRWPVVLLGLLLGLGAAFAYVQLATRSVTATAVVRINVISTTPFDATRAASDLIDPRTEEQTAVSSTVMTNAADDLDTTRTPQQIRANTTATLVPDTTVMRISYTANNRADAEAGADAVANQYLNYRTDQADSRLDAIVTKLSDQRDVLRDDLLAANTALANAKKGSGDATQAESDRQLLNLELDSLLSQINTFQGIDTTGGTLLMGSGDNATTISPSRNTLLATGAAFGLILGVLGAFAVASLDRRLRDQYDIRKAGGGEVISELHGRLSSMPSVGDDADEIRSLRERLLAALPAEAQILAVADLTPGSTPSDVAVNLAAAFAGTGRKVNLAMPDVDPDFLAAVIKAFDLKPVNDSSGVRSYQNTLLTVIVPVSGALPLEAGEAFVARSLADPAHLPDLTLIALPPNAERSQLLAAGRLGHSLILVVAKGGTTRKRVERLAEELAAVGATVHGTVLVPRGRRLEQNVDGPVPAELEESDSPAAHRVSAAREPGRRSVHAPVTRRPTKKNRPPT</sequence>
<dbReference type="AlphaFoldDB" id="A0A2P2BZE0"/>
<proteinExistence type="predicted"/>
<reference evidence="3" key="1">
    <citation type="submission" date="2015-08" db="EMBL/GenBank/DDBJ databases">
        <authorList>
            <person name="Babu N.S."/>
            <person name="Beckwith C.J."/>
            <person name="Beseler K.G."/>
            <person name="Brison A."/>
            <person name="Carone J.V."/>
            <person name="Caskin T.P."/>
            <person name="Diamond M."/>
            <person name="Durham M.E."/>
            <person name="Foxe J.M."/>
            <person name="Go M."/>
            <person name="Henderson B.A."/>
            <person name="Jones I.B."/>
            <person name="McGettigan J.A."/>
            <person name="Micheletti S.J."/>
            <person name="Nasrallah M.E."/>
            <person name="Ortiz D."/>
            <person name="Piller C.R."/>
            <person name="Privatt S.R."/>
            <person name="Schneider S.L."/>
            <person name="Sharp S."/>
            <person name="Smith T.C."/>
            <person name="Stanton J.D."/>
            <person name="Ullery H.E."/>
            <person name="Wilson R.J."/>
            <person name="Serrano M.G."/>
            <person name="Buck G."/>
            <person name="Lee V."/>
            <person name="Wang Y."/>
            <person name="Carvalho R."/>
            <person name="Voegtly L."/>
            <person name="Shi R."/>
            <person name="Duckworth R."/>
            <person name="Johnson A."/>
            <person name="Loviza R."/>
            <person name="Walstead R."/>
            <person name="Shah Z."/>
            <person name="Kiflezghi M."/>
            <person name="Wade K."/>
            <person name="Ball S.L."/>
            <person name="Bradley K.W."/>
            <person name="Asai D.J."/>
            <person name="Bowman C.A."/>
            <person name="Russell D.A."/>
            <person name="Pope W.H."/>
            <person name="Jacobs-Sera D."/>
            <person name="Hendrix R.W."/>
            <person name="Hatfull G.F."/>
        </authorList>
    </citation>
    <scope>NUCLEOTIDE SEQUENCE</scope>
</reference>
<dbReference type="InterPro" id="IPR027417">
    <property type="entry name" value="P-loop_NTPase"/>
</dbReference>
<dbReference type="Gene3D" id="3.40.50.300">
    <property type="entry name" value="P-loop containing nucleotide triphosphate hydrolases"/>
    <property type="match status" value="1"/>
</dbReference>
<evidence type="ECO:0008006" key="4">
    <source>
        <dbReference type="Google" id="ProtNLM"/>
    </source>
</evidence>
<accession>A0A2P2BZE0</accession>
<dbReference type="InterPro" id="IPR050445">
    <property type="entry name" value="Bact_polysacc_biosynth/exp"/>
</dbReference>
<protein>
    <recommendedName>
        <fullName evidence="4">Lipopolysaccharide biosynthesis protein</fullName>
    </recommendedName>
</protein>